<name>A0A0F7VLH4_STRLW</name>
<gene>
    <name evidence="2" type="primary">sle_01330</name>
</gene>
<dbReference type="GO" id="GO:0016811">
    <property type="term" value="F:hydrolase activity, acting on carbon-nitrogen (but not peptide) bonds, in linear amides"/>
    <property type="evidence" value="ECO:0007669"/>
    <property type="project" value="TreeGrafter"/>
</dbReference>
<dbReference type="Pfam" id="PF02585">
    <property type="entry name" value="PIG-L"/>
    <property type="match status" value="1"/>
</dbReference>
<dbReference type="RefSeq" id="WP_029381188.1">
    <property type="nucleotide sequence ID" value="NZ_AZSD01000023.1"/>
</dbReference>
<organism evidence="2 3">
    <name type="scientific">Streptomyces leeuwenhoekii</name>
    <dbReference type="NCBI Taxonomy" id="1437453"/>
    <lineage>
        <taxon>Bacteria</taxon>
        <taxon>Bacillati</taxon>
        <taxon>Actinomycetota</taxon>
        <taxon>Actinomycetes</taxon>
        <taxon>Kitasatosporales</taxon>
        <taxon>Streptomycetaceae</taxon>
        <taxon>Streptomyces</taxon>
    </lineage>
</organism>
<evidence type="ECO:0000313" key="3">
    <source>
        <dbReference type="Proteomes" id="UP000035016"/>
    </source>
</evidence>
<keyword evidence="1" id="KW-0862">Zinc</keyword>
<sequence length="221" mass="25068">MKNVLIVVAHPDDAEIGMGMRIAWYARNGARVRVHCLTTGTPEQDGAQPRRQECLSAGLLLGVDRYTFSEIPDTRFTEHRGSINAELFAIIREAVPDVVYTHFPGDQHIDHAITSQEVTAVALREAMNLCYFRSPYSTGFEPNLFFMGTHSLMEAKMQALSCFSSQKQLDMEVFRRIASVAHRQHVHHRIVERFAPELEYVEMFQSARRIESAIEAPSMEG</sequence>
<dbReference type="EMBL" id="LN831790">
    <property type="protein sequence ID" value="CQR59595.1"/>
    <property type="molecule type" value="Genomic_DNA"/>
</dbReference>
<dbReference type="PANTHER" id="PTHR12993">
    <property type="entry name" value="N-ACETYLGLUCOSAMINYL-PHOSPHATIDYLINOSITOL DE-N-ACETYLASE-RELATED"/>
    <property type="match status" value="1"/>
</dbReference>
<dbReference type="SUPFAM" id="SSF102588">
    <property type="entry name" value="LmbE-like"/>
    <property type="match status" value="1"/>
</dbReference>
<dbReference type="KEGG" id="sle:sle_01330"/>
<dbReference type="GO" id="GO:0016137">
    <property type="term" value="P:glycoside metabolic process"/>
    <property type="evidence" value="ECO:0007669"/>
    <property type="project" value="UniProtKB-ARBA"/>
</dbReference>
<dbReference type="Gene3D" id="3.40.50.10320">
    <property type="entry name" value="LmbE-like"/>
    <property type="match status" value="1"/>
</dbReference>
<dbReference type="Proteomes" id="UP000035016">
    <property type="component" value="Chromosome Chromosome"/>
</dbReference>
<proteinExistence type="predicted"/>
<dbReference type="AlphaFoldDB" id="A0A0F7VLH4"/>
<accession>A0A0F7VLH4</accession>
<evidence type="ECO:0000313" key="2">
    <source>
        <dbReference type="EMBL" id="CQR59595.1"/>
    </source>
</evidence>
<reference evidence="2 3" key="1">
    <citation type="submission" date="2015-02" db="EMBL/GenBank/DDBJ databases">
        <authorList>
            <person name="Gomez-Escribano P.J."/>
        </authorList>
    </citation>
    <scope>NUCLEOTIDE SEQUENCE [LARGE SCALE GENOMIC DNA]</scope>
    <source>
        <strain evidence="3">C34 (DSM 42122 / NRRL B-24963)</strain>
    </source>
</reference>
<protein>
    <submittedName>
        <fullName evidence="2">LmbE Family Protein</fullName>
    </submittedName>
</protein>
<dbReference type="PANTHER" id="PTHR12993:SF26">
    <property type="entry name" value="1D-MYO-INOSITOL 2-ACETAMIDO-2-DEOXY-ALPHA-D-GLUCOPYRANOSIDE DEACETYLASE"/>
    <property type="match status" value="1"/>
</dbReference>
<evidence type="ECO:0000256" key="1">
    <source>
        <dbReference type="ARBA" id="ARBA00022833"/>
    </source>
</evidence>
<dbReference type="InterPro" id="IPR003737">
    <property type="entry name" value="GlcNAc_PI_deacetylase-related"/>
</dbReference>
<dbReference type="InterPro" id="IPR024078">
    <property type="entry name" value="LmbE-like_dom_sf"/>
</dbReference>